<feature type="transmembrane region" description="Helical" evidence="13">
    <location>
        <begin position="52"/>
        <end position="79"/>
    </location>
</feature>
<comment type="similarity">
    <text evidence="3">Belongs to the ABC transporter superfamily. ABCB family. Multidrug resistance exporter (TC 3.A.1.201) subfamily.</text>
</comment>
<feature type="transmembrane region" description="Helical" evidence="13">
    <location>
        <begin position="962"/>
        <end position="983"/>
    </location>
</feature>
<feature type="transmembrane region" description="Helical" evidence="13">
    <location>
        <begin position="702"/>
        <end position="724"/>
    </location>
</feature>
<dbReference type="CDD" id="cd18577">
    <property type="entry name" value="ABC_6TM_Pgp_ABCB1_D1_like"/>
    <property type="match status" value="1"/>
</dbReference>
<feature type="region of interest" description="Disordered" evidence="12">
    <location>
        <begin position="629"/>
        <end position="654"/>
    </location>
</feature>
<dbReference type="PROSITE" id="PS50893">
    <property type="entry name" value="ABC_TRANSPORTER_2"/>
    <property type="match status" value="2"/>
</dbReference>
<gene>
    <name evidence="16" type="ORF">C8A05DRAFT_43931</name>
</gene>
<evidence type="ECO:0000256" key="8">
    <source>
        <dbReference type="ARBA" id="ARBA00022840"/>
    </source>
</evidence>
<dbReference type="GO" id="GO:0012505">
    <property type="term" value="C:endomembrane system"/>
    <property type="evidence" value="ECO:0007669"/>
    <property type="project" value="UniProtKB-SubCell"/>
</dbReference>
<feature type="region of interest" description="Disordered" evidence="12">
    <location>
        <begin position="1"/>
        <end position="28"/>
    </location>
</feature>
<dbReference type="GO" id="GO:0090374">
    <property type="term" value="P:oligopeptide export from mitochondrion"/>
    <property type="evidence" value="ECO:0007669"/>
    <property type="project" value="TreeGrafter"/>
</dbReference>
<dbReference type="Pfam" id="PF00664">
    <property type="entry name" value="ABC_membrane"/>
    <property type="match status" value="2"/>
</dbReference>
<feature type="domain" description="ABC transmembrane type-1" evidence="15">
    <location>
        <begin position="53"/>
        <end position="343"/>
    </location>
</feature>
<dbReference type="PROSITE" id="PS50929">
    <property type="entry name" value="ABC_TM1F"/>
    <property type="match status" value="2"/>
</dbReference>
<dbReference type="CDD" id="cd03249">
    <property type="entry name" value="ABC_MTABC3_MDL1_MDL2"/>
    <property type="match status" value="2"/>
</dbReference>
<feature type="domain" description="ABC transmembrane type-1" evidence="15">
    <location>
        <begin position="704"/>
        <end position="991"/>
    </location>
</feature>
<evidence type="ECO:0000259" key="15">
    <source>
        <dbReference type="PROSITE" id="PS50929"/>
    </source>
</evidence>
<dbReference type="PROSITE" id="PS00211">
    <property type="entry name" value="ABC_TRANSPORTER_1"/>
    <property type="match status" value="2"/>
</dbReference>
<evidence type="ECO:0000256" key="10">
    <source>
        <dbReference type="ARBA" id="ARBA00023136"/>
    </source>
</evidence>
<keyword evidence="8" id="KW-0067">ATP-binding</keyword>
<evidence type="ECO:0000256" key="12">
    <source>
        <dbReference type="SAM" id="MobiDB-lite"/>
    </source>
</evidence>
<protein>
    <submittedName>
        <fullName evidence="16">Leptomycin B resistance protein pmd1</fullName>
    </submittedName>
</protein>
<comment type="subcellular location">
    <subcellularLocation>
        <location evidence="2">Endomembrane system</location>
    </subcellularLocation>
    <subcellularLocation>
        <location evidence="1">Membrane</location>
        <topology evidence="1">Multi-pass membrane protein</topology>
    </subcellularLocation>
</comment>
<feature type="transmembrane region" description="Helical" evidence="13">
    <location>
        <begin position="926"/>
        <end position="950"/>
    </location>
</feature>
<feature type="domain" description="ABC transporter" evidence="14">
    <location>
        <begin position="378"/>
        <end position="623"/>
    </location>
</feature>
<dbReference type="Gene3D" id="1.20.1560.10">
    <property type="entry name" value="ABC transporter type 1, transmembrane domain"/>
    <property type="match status" value="2"/>
</dbReference>
<evidence type="ECO:0000256" key="1">
    <source>
        <dbReference type="ARBA" id="ARBA00004141"/>
    </source>
</evidence>
<dbReference type="InterPro" id="IPR039421">
    <property type="entry name" value="Type_1_exporter"/>
</dbReference>
<evidence type="ECO:0000256" key="5">
    <source>
        <dbReference type="ARBA" id="ARBA00022692"/>
    </source>
</evidence>
<dbReference type="InterPro" id="IPR003439">
    <property type="entry name" value="ABC_transporter-like_ATP-bd"/>
</dbReference>
<dbReference type="GO" id="GO:0016887">
    <property type="term" value="F:ATP hydrolysis activity"/>
    <property type="evidence" value="ECO:0007669"/>
    <property type="project" value="InterPro"/>
</dbReference>
<feature type="transmembrane region" description="Helical" evidence="13">
    <location>
        <begin position="315"/>
        <end position="335"/>
    </location>
</feature>
<sequence>MAASTEVEKEIEDSAKSTTSPPTEEAKTENDAWNAYWRVFRYGGAFEHTLQCIAVVAALASGAGIALQNLIFGKFVTVITDYSSGESSRDVFLDDVAELALYFVYLGIARFVLSYIYNSLFTYAAYRVVRNIRHAYLRSALSQEVAYFDLGTGGSIAIQATSNGRLVQGGISEKLGLTFQGLSAFVSAFAIAFATQWKLTLITLCIAPATIVVMGVVATIEAGYETKILEVHAQANSFAEGVLASARTVHAFEMRARLVAKFDEYLTEAHRWGDKISPLFGCMFSAEYTIIYLGFGLAFWQGVHMLARGEIDSSGQIFTVLLSVVIGSVNITMLAPYSIEFTRAATSAAQLFNLIDRKSTIDPFNQSGEQPPELEGLVELEDITFAYPTRPSATVLDKFSLTVPAGKVTALVGQSGSGKSTIVGLIERWYTPSSGTIKLDGRPIDTLNLNWLRKNVRLVQQEPVLFQGSVFDNIAYGLVGTPWENSPREEQMAQVVEAAKTAFAHDFILELPNGYDTDIGQRGSLLSGGQKQRIAIARSIVSHPKVLLLDEATSALDPHAEGIVQQALDKAAEGRTTIVIAHKLATIRKADNIVVMSKGRIIEQGTHGGLIAQDGAYARLVRIQDLSVKSGGSGSDAEKDDASGNEDGHPAELTKTMTRYATEDQARLEAQMDRDNFDNHKNMGLPAVVWRLILYSPELRQWYLGVLLSCMGAAAVFPGQAILLSKMMDVFTLTGGAMTDRGDFFASMFIVLAAGCLVCYFVMGWSVNVIAQTLSHKLRRQTLNDMLRQDLQFFDRPDNNTGALASRVDSNPQSIFELMGFNVGLILISVLNVLACSVLGIAYSWKLGLVVVLGGMPPLLTAGWIKIRLDMRLDASVSKKNASGASIASEAISAIRTVSSLAIEERVLNRYTTELDNAVGGTVKPLAGVMVCFALTQAIEYWFLALGFWYGCRLVALNETSMYNFFVAFMGVFFSAQATAQMFGFSTSITKGHNAANYIFWLSELQPTVRETAENRENGPKSGGPIALDNVRFSYPLRPDAVVLRGVDMEMKKGQFVAVVGASGCGKSTVIAMLERFYDPSTGNIRIGGDVLSELNPLLYRRVVSLVQQEPTLFQGSIRENIALGIVDPTAAATSSATTARLSVSDSQIEAALRAANAWEFVASLPEGLSTAAGSNGTQLSGGQRQRIAIARSLIRDPKILLLDEATSALDTESEKVVQSALAEAAKAGDRITVAVAHRLSTIKDADLICVFHGGRIVEKGTHEELIAMEGMYRKMCEAQNLE</sequence>
<evidence type="ECO:0000313" key="16">
    <source>
        <dbReference type="EMBL" id="KAK3902689.1"/>
    </source>
</evidence>
<keyword evidence="4" id="KW-0813">Transport</keyword>
<dbReference type="GO" id="GO:0015421">
    <property type="term" value="F:ABC-type oligopeptide transporter activity"/>
    <property type="evidence" value="ECO:0007669"/>
    <property type="project" value="TreeGrafter"/>
</dbReference>
<dbReference type="InterPro" id="IPR003593">
    <property type="entry name" value="AAA+_ATPase"/>
</dbReference>
<feature type="transmembrane region" description="Helical" evidence="13">
    <location>
        <begin position="99"/>
        <end position="126"/>
    </location>
</feature>
<dbReference type="SUPFAM" id="SSF90123">
    <property type="entry name" value="ABC transporter transmembrane region"/>
    <property type="match status" value="2"/>
</dbReference>
<dbReference type="SUPFAM" id="SSF52540">
    <property type="entry name" value="P-loop containing nucleoside triphosphate hydrolases"/>
    <property type="match status" value="2"/>
</dbReference>
<dbReference type="SMART" id="SM00382">
    <property type="entry name" value="AAA"/>
    <property type="match status" value="2"/>
</dbReference>
<proteinExistence type="inferred from homology"/>
<evidence type="ECO:0000313" key="17">
    <source>
        <dbReference type="Proteomes" id="UP001303889"/>
    </source>
</evidence>
<dbReference type="FunFam" id="1.20.1560.10:FF:000057">
    <property type="entry name" value="ABC multidrug transporter SitT"/>
    <property type="match status" value="2"/>
</dbReference>
<dbReference type="InterPro" id="IPR036640">
    <property type="entry name" value="ABC1_TM_sf"/>
</dbReference>
<evidence type="ECO:0000256" key="4">
    <source>
        <dbReference type="ARBA" id="ARBA00022448"/>
    </source>
</evidence>
<feature type="transmembrane region" description="Helical" evidence="13">
    <location>
        <begin position="201"/>
        <end position="220"/>
    </location>
</feature>
<feature type="domain" description="ABC transporter" evidence="14">
    <location>
        <begin position="1026"/>
        <end position="1279"/>
    </location>
</feature>
<evidence type="ECO:0000259" key="14">
    <source>
        <dbReference type="PROSITE" id="PS50893"/>
    </source>
</evidence>
<dbReference type="EMBL" id="MU855493">
    <property type="protein sequence ID" value="KAK3902689.1"/>
    <property type="molecule type" value="Genomic_DNA"/>
</dbReference>
<keyword evidence="17" id="KW-1185">Reference proteome</keyword>
<reference evidence="16" key="2">
    <citation type="submission" date="2023-05" db="EMBL/GenBank/DDBJ databases">
        <authorList>
            <consortium name="Lawrence Berkeley National Laboratory"/>
            <person name="Steindorff A."/>
            <person name="Hensen N."/>
            <person name="Bonometti L."/>
            <person name="Westerberg I."/>
            <person name="Brannstrom I.O."/>
            <person name="Guillou S."/>
            <person name="Cros-Aarteil S."/>
            <person name="Calhoun S."/>
            <person name="Haridas S."/>
            <person name="Kuo A."/>
            <person name="Mondo S."/>
            <person name="Pangilinan J."/>
            <person name="Riley R."/>
            <person name="Labutti K."/>
            <person name="Andreopoulos B."/>
            <person name="Lipzen A."/>
            <person name="Chen C."/>
            <person name="Yanf M."/>
            <person name="Daum C."/>
            <person name="Ng V."/>
            <person name="Clum A."/>
            <person name="Ohm R."/>
            <person name="Martin F."/>
            <person name="Silar P."/>
            <person name="Natvig D."/>
            <person name="Lalanne C."/>
            <person name="Gautier V."/>
            <person name="Ament-Velasquez S.L."/>
            <person name="Kruys A."/>
            <person name="Hutchinson M.I."/>
            <person name="Powell A.J."/>
            <person name="Barry K."/>
            <person name="Miller A.N."/>
            <person name="Grigoriev I.V."/>
            <person name="Debuchy R."/>
            <person name="Gladieux P."/>
            <person name="Thoren M.H."/>
            <person name="Johannesson H."/>
        </authorList>
    </citation>
    <scope>NUCLEOTIDE SEQUENCE</scope>
    <source>
        <strain evidence="16">CBS 103.79</strain>
    </source>
</reference>
<feature type="transmembrane region" description="Helical" evidence="13">
    <location>
        <begin position="279"/>
        <end position="303"/>
    </location>
</feature>
<evidence type="ECO:0000256" key="9">
    <source>
        <dbReference type="ARBA" id="ARBA00022989"/>
    </source>
</evidence>
<accession>A0AAN6RTZ4</accession>
<dbReference type="FunFam" id="3.40.50.300:FF:001530">
    <property type="entry name" value="ABC multidrug transporter (Eurofung)"/>
    <property type="match status" value="1"/>
</dbReference>
<comment type="caution">
    <text evidence="16">The sequence shown here is derived from an EMBL/GenBank/DDBJ whole genome shotgun (WGS) entry which is preliminary data.</text>
</comment>
<dbReference type="InterPro" id="IPR011527">
    <property type="entry name" value="ABC1_TM_dom"/>
</dbReference>
<name>A0AAN6RTZ4_9PEZI</name>
<evidence type="ECO:0000256" key="11">
    <source>
        <dbReference type="ARBA" id="ARBA00023180"/>
    </source>
</evidence>
<feature type="transmembrane region" description="Helical" evidence="13">
    <location>
        <begin position="821"/>
        <end position="841"/>
    </location>
</feature>
<organism evidence="16 17">
    <name type="scientific">Staphylotrichum tortipilum</name>
    <dbReference type="NCBI Taxonomy" id="2831512"/>
    <lineage>
        <taxon>Eukaryota</taxon>
        <taxon>Fungi</taxon>
        <taxon>Dikarya</taxon>
        <taxon>Ascomycota</taxon>
        <taxon>Pezizomycotina</taxon>
        <taxon>Sordariomycetes</taxon>
        <taxon>Sordariomycetidae</taxon>
        <taxon>Sordariales</taxon>
        <taxon>Chaetomiaceae</taxon>
        <taxon>Staphylotrichum</taxon>
    </lineage>
</organism>
<feature type="transmembrane region" description="Helical" evidence="13">
    <location>
        <begin position="175"/>
        <end position="195"/>
    </location>
</feature>
<dbReference type="PANTHER" id="PTHR43394">
    <property type="entry name" value="ATP-DEPENDENT PERMEASE MDL1, MITOCHONDRIAL"/>
    <property type="match status" value="1"/>
</dbReference>
<dbReference type="Pfam" id="PF00005">
    <property type="entry name" value="ABC_tran"/>
    <property type="match status" value="2"/>
</dbReference>
<evidence type="ECO:0000256" key="13">
    <source>
        <dbReference type="SAM" id="Phobius"/>
    </source>
</evidence>
<feature type="compositionally biased region" description="Basic and acidic residues" evidence="12">
    <location>
        <begin position="636"/>
        <end position="652"/>
    </location>
</feature>
<keyword evidence="9 13" id="KW-1133">Transmembrane helix</keyword>
<dbReference type="GO" id="GO:0005524">
    <property type="term" value="F:ATP binding"/>
    <property type="evidence" value="ECO:0007669"/>
    <property type="project" value="UniProtKB-KW"/>
</dbReference>
<dbReference type="Proteomes" id="UP001303889">
    <property type="component" value="Unassembled WGS sequence"/>
</dbReference>
<reference evidence="16" key="1">
    <citation type="journal article" date="2023" name="Mol. Phylogenet. Evol.">
        <title>Genome-scale phylogeny and comparative genomics of the fungal order Sordariales.</title>
        <authorList>
            <person name="Hensen N."/>
            <person name="Bonometti L."/>
            <person name="Westerberg I."/>
            <person name="Brannstrom I.O."/>
            <person name="Guillou S."/>
            <person name="Cros-Aarteil S."/>
            <person name="Calhoun S."/>
            <person name="Haridas S."/>
            <person name="Kuo A."/>
            <person name="Mondo S."/>
            <person name="Pangilinan J."/>
            <person name="Riley R."/>
            <person name="LaButti K."/>
            <person name="Andreopoulos B."/>
            <person name="Lipzen A."/>
            <person name="Chen C."/>
            <person name="Yan M."/>
            <person name="Daum C."/>
            <person name="Ng V."/>
            <person name="Clum A."/>
            <person name="Steindorff A."/>
            <person name="Ohm R.A."/>
            <person name="Martin F."/>
            <person name="Silar P."/>
            <person name="Natvig D.O."/>
            <person name="Lalanne C."/>
            <person name="Gautier V."/>
            <person name="Ament-Velasquez S.L."/>
            <person name="Kruys A."/>
            <person name="Hutchinson M.I."/>
            <person name="Powell A.J."/>
            <person name="Barry K."/>
            <person name="Miller A.N."/>
            <person name="Grigoriev I.V."/>
            <person name="Debuchy R."/>
            <person name="Gladieux P."/>
            <person name="Hiltunen Thoren M."/>
            <person name="Johannesson H."/>
        </authorList>
    </citation>
    <scope>NUCLEOTIDE SEQUENCE</scope>
    <source>
        <strain evidence="16">CBS 103.79</strain>
    </source>
</reference>
<keyword evidence="5 13" id="KW-0812">Transmembrane</keyword>
<keyword evidence="11" id="KW-0325">Glycoprotein</keyword>
<dbReference type="InterPro" id="IPR027417">
    <property type="entry name" value="P-loop_NTPase"/>
</dbReference>
<dbReference type="FunFam" id="3.40.50.300:FF:000913">
    <property type="entry name" value="ABC multidrug transporter SitT"/>
    <property type="match status" value="1"/>
</dbReference>
<keyword evidence="6" id="KW-0677">Repeat</keyword>
<dbReference type="PANTHER" id="PTHR43394:SF11">
    <property type="entry name" value="ATP-BINDING CASSETTE TRANSPORTER"/>
    <property type="match status" value="1"/>
</dbReference>
<evidence type="ECO:0000256" key="2">
    <source>
        <dbReference type="ARBA" id="ARBA00004308"/>
    </source>
</evidence>
<dbReference type="CDD" id="cd18578">
    <property type="entry name" value="ABC_6TM_Pgp_ABCB1_D2_like"/>
    <property type="match status" value="1"/>
</dbReference>
<feature type="transmembrane region" description="Helical" evidence="13">
    <location>
        <begin position="744"/>
        <end position="771"/>
    </location>
</feature>
<evidence type="ECO:0000256" key="3">
    <source>
        <dbReference type="ARBA" id="ARBA00007577"/>
    </source>
</evidence>
<keyword evidence="10 13" id="KW-0472">Membrane</keyword>
<feature type="compositionally biased region" description="Basic and acidic residues" evidence="12">
    <location>
        <begin position="1"/>
        <end position="15"/>
    </location>
</feature>
<evidence type="ECO:0000256" key="7">
    <source>
        <dbReference type="ARBA" id="ARBA00022741"/>
    </source>
</evidence>
<dbReference type="Gene3D" id="3.40.50.300">
    <property type="entry name" value="P-loop containing nucleotide triphosphate hydrolases"/>
    <property type="match status" value="2"/>
</dbReference>
<dbReference type="GO" id="GO:0005743">
    <property type="term" value="C:mitochondrial inner membrane"/>
    <property type="evidence" value="ECO:0007669"/>
    <property type="project" value="TreeGrafter"/>
</dbReference>
<keyword evidence="7" id="KW-0547">Nucleotide-binding</keyword>
<dbReference type="InterPro" id="IPR017871">
    <property type="entry name" value="ABC_transporter-like_CS"/>
</dbReference>
<evidence type="ECO:0000256" key="6">
    <source>
        <dbReference type="ARBA" id="ARBA00022737"/>
    </source>
</evidence>